<evidence type="ECO:0000313" key="2">
    <source>
        <dbReference type="EMBL" id="KAL3418084.1"/>
    </source>
</evidence>
<organism evidence="2 3">
    <name type="scientific">Phlyctema vagabunda</name>
    <dbReference type="NCBI Taxonomy" id="108571"/>
    <lineage>
        <taxon>Eukaryota</taxon>
        <taxon>Fungi</taxon>
        <taxon>Dikarya</taxon>
        <taxon>Ascomycota</taxon>
        <taxon>Pezizomycotina</taxon>
        <taxon>Leotiomycetes</taxon>
        <taxon>Helotiales</taxon>
        <taxon>Dermateaceae</taxon>
        <taxon>Phlyctema</taxon>
    </lineage>
</organism>
<feature type="compositionally biased region" description="Basic and acidic residues" evidence="1">
    <location>
        <begin position="43"/>
        <end position="55"/>
    </location>
</feature>
<feature type="compositionally biased region" description="Polar residues" evidence="1">
    <location>
        <begin position="23"/>
        <end position="33"/>
    </location>
</feature>
<gene>
    <name evidence="2" type="ORF">PVAG01_09799</name>
</gene>
<dbReference type="PANTHER" id="PTHR37012">
    <property type="entry name" value="B-ZIP TRANSCRIPTION FACTOR (EUROFUNG)-RELATED"/>
    <property type="match status" value="1"/>
</dbReference>
<dbReference type="EMBL" id="JBFCZG010000009">
    <property type="protein sequence ID" value="KAL3418084.1"/>
    <property type="molecule type" value="Genomic_DNA"/>
</dbReference>
<dbReference type="Proteomes" id="UP001629113">
    <property type="component" value="Unassembled WGS sequence"/>
</dbReference>
<name>A0ABR4P449_9HELO</name>
<evidence type="ECO:0000256" key="1">
    <source>
        <dbReference type="SAM" id="MobiDB-lite"/>
    </source>
</evidence>
<comment type="caution">
    <text evidence="2">The sequence shown here is derived from an EMBL/GenBank/DDBJ whole genome shotgun (WGS) entry which is preliminary data.</text>
</comment>
<accession>A0ABR4P449</accession>
<dbReference type="PANTHER" id="PTHR37012:SF7">
    <property type="entry name" value="B-ZIP TRANSCRIPTION FACTOR (EUROFUNG)-RELATED"/>
    <property type="match status" value="1"/>
</dbReference>
<protein>
    <submittedName>
        <fullName evidence="2">BZIP transcription factor</fullName>
    </submittedName>
</protein>
<dbReference type="InterPro" id="IPR021833">
    <property type="entry name" value="DUF3425"/>
</dbReference>
<dbReference type="CDD" id="cd14688">
    <property type="entry name" value="bZIP_YAP"/>
    <property type="match status" value="1"/>
</dbReference>
<sequence>MTEACQLGSASVLDDSDIRHSRPISTQSNSNNNKQRERKRALDRKAQRVSREKTRSHIGNLEKTVRILKENGSNATNSLLDEIDRLHTEIDRLNRIINGIKAVLGVDPSVDVRQAPQSKSDLMEGLAGGLMGPVTVAGVTAVSPVSEQNLEAPMMEDDDDNSVGTNMRALPKSSAASLARVHESSGANVSMPNCTNWWEQEGPILDLRSPKAYSQLPSPMHTTMSVSTSAQYLPCDIWQKANRIYANIFPFTKEKAALARDVEAGSLITVVKHGWTSLSLREGSNPILMILKDVDQNLFWDLDPVTKIANLYKSWLLLKATHSLDKLPQWQRPVWSQQTRQHPIPIDFFPWPALRDRLVQHHSDYLSTADFCTYYKKYFKFAWPFSFDDTYCYNASTKTYTINPVFERYYNDERYWVMEERFFEKYPEFSGKISRYKESQVSIFENLGQDAHAGHAESCEGSCHFTDARVLAMFDQYPDIV</sequence>
<dbReference type="Pfam" id="PF11905">
    <property type="entry name" value="DUF3425"/>
    <property type="match status" value="1"/>
</dbReference>
<reference evidence="2 3" key="1">
    <citation type="submission" date="2024-06" db="EMBL/GenBank/DDBJ databases">
        <title>Complete genome of Phlyctema vagabunda strain 19-DSS-EL-015.</title>
        <authorList>
            <person name="Fiorenzani C."/>
        </authorList>
    </citation>
    <scope>NUCLEOTIDE SEQUENCE [LARGE SCALE GENOMIC DNA]</scope>
    <source>
        <strain evidence="2 3">19-DSS-EL-015</strain>
    </source>
</reference>
<proteinExistence type="predicted"/>
<dbReference type="Gene3D" id="1.20.5.170">
    <property type="match status" value="1"/>
</dbReference>
<keyword evidence="3" id="KW-1185">Reference proteome</keyword>
<evidence type="ECO:0000313" key="3">
    <source>
        <dbReference type="Proteomes" id="UP001629113"/>
    </source>
</evidence>
<feature type="region of interest" description="Disordered" evidence="1">
    <location>
        <begin position="1"/>
        <end position="57"/>
    </location>
</feature>